<protein>
    <submittedName>
        <fullName evidence="1">Uncharacterized protein</fullName>
    </submittedName>
</protein>
<sequence>MIKENADDLEALQRRRVPCMIAYLHPFRIIETADEPAWEVTIEQVNTRSWDYVALHRLVGGVDVGLEPPYHLAVGRDGALALPPLEALRNPQAAVERFNLYLAALLLGGIYCEAITPDGLDLGSIIDWKYIRSQRPGVAAPNRFHDQIRRVQAGPSEAIALIGPRRVTHANLDQAMRAGLRMLSTVPLVRGEYLLKGTTGLARLDWGAALADLWIVVEQLVASLWERHIVTPTVAADSSKVRRSQLSDTRTWTASARIEMLTQKDVIPLESFKALATARKARNDLHHCGAHPTAEDARAAYKGMTGLLVVALGGERPPLLDLDLADHGLSDPFAPPGPLPGQPTHWMAIPKLPGEEDLERAEAKMFSVKRE</sequence>
<organism evidence="1 2">
    <name type="scientific">Methylocella silvestris (strain DSM 15510 / CIP 108128 / LMG 27833 / NCIMB 13906 / BL2)</name>
    <dbReference type="NCBI Taxonomy" id="395965"/>
    <lineage>
        <taxon>Bacteria</taxon>
        <taxon>Pseudomonadati</taxon>
        <taxon>Pseudomonadota</taxon>
        <taxon>Alphaproteobacteria</taxon>
        <taxon>Hyphomicrobiales</taxon>
        <taxon>Beijerinckiaceae</taxon>
        <taxon>Methylocella</taxon>
    </lineage>
</organism>
<accession>B8EI15</accession>
<evidence type="ECO:0000313" key="2">
    <source>
        <dbReference type="Proteomes" id="UP000002257"/>
    </source>
</evidence>
<dbReference type="EMBL" id="CP001280">
    <property type="protein sequence ID" value="ACK50497.1"/>
    <property type="molecule type" value="Genomic_DNA"/>
</dbReference>
<name>B8EI15_METSB</name>
<proteinExistence type="predicted"/>
<dbReference type="eggNOG" id="ENOG5031YND">
    <property type="taxonomic scope" value="Bacteria"/>
</dbReference>
<dbReference type="AlphaFoldDB" id="B8EI15"/>
<reference evidence="1 2" key="1">
    <citation type="journal article" date="2010" name="J. Bacteriol.">
        <title>Complete genome sequence of the aerobic facultative methanotroph Methylocella silvestris BL2.</title>
        <authorList>
            <person name="Chen Y."/>
            <person name="Crombie A."/>
            <person name="Rahman M.T."/>
            <person name="Dedysh S.N."/>
            <person name="Liesack W."/>
            <person name="Stott M.B."/>
            <person name="Alam M."/>
            <person name="Theisen A.R."/>
            <person name="Murrell J.C."/>
            <person name="Dunfield P.F."/>
        </authorList>
    </citation>
    <scope>NUCLEOTIDE SEQUENCE [LARGE SCALE GENOMIC DNA]</scope>
    <source>
        <strain evidence="2">DSM 15510 / CIP 108128 / LMG 27833 / NCIMB 13906 / BL2</strain>
    </source>
</reference>
<gene>
    <name evidence="1" type="ordered locus">Msil_1547</name>
</gene>
<keyword evidence="2" id="KW-1185">Reference proteome</keyword>
<dbReference type="HOGENOM" id="CLU_745587_0_0_5"/>
<dbReference type="RefSeq" id="WP_012590567.1">
    <property type="nucleotide sequence ID" value="NC_011666.1"/>
</dbReference>
<dbReference type="OrthoDB" id="5365924at2"/>
<evidence type="ECO:0000313" key="1">
    <source>
        <dbReference type="EMBL" id="ACK50497.1"/>
    </source>
</evidence>
<dbReference type="Proteomes" id="UP000002257">
    <property type="component" value="Chromosome"/>
</dbReference>
<dbReference type="KEGG" id="msl:Msil_1547"/>